<dbReference type="Proteomes" id="UP000076519">
    <property type="component" value="Unassembled WGS sequence"/>
</dbReference>
<proteinExistence type="predicted"/>
<protein>
    <recommendedName>
        <fullName evidence="4">Secreted protein</fullName>
    </recommendedName>
</protein>
<feature type="chain" id="PRO_5007876408" description="Secreted protein" evidence="1">
    <location>
        <begin position="29"/>
        <end position="177"/>
    </location>
</feature>
<dbReference type="PATRIC" id="fig|1359.32.peg.1053"/>
<evidence type="ECO:0000256" key="1">
    <source>
        <dbReference type="SAM" id="SignalP"/>
    </source>
</evidence>
<reference evidence="2 3" key="1">
    <citation type="submission" date="2015-08" db="EMBL/GenBank/DDBJ databases">
        <title>Draft Genome Sequences of 11 Lactococcus lactis subspecies cremoris strains.</title>
        <authorList>
            <person name="Wels M."/>
            <person name="Backus L."/>
            <person name="Boekhorst J."/>
            <person name="Dijkstra A."/>
            <person name="Beerthuizen M."/>
            <person name="Siezen R."/>
            <person name="Bachmann H."/>
            <person name="Van Hijum S."/>
        </authorList>
    </citation>
    <scope>NUCLEOTIDE SEQUENCE [LARGE SCALE GENOMIC DNA]</scope>
    <source>
        <strain evidence="2 3">KW10</strain>
    </source>
</reference>
<name>A0A166KJE0_LACLC</name>
<accession>A0A166KJE0</accession>
<feature type="signal peptide" evidence="1">
    <location>
        <begin position="1"/>
        <end position="28"/>
    </location>
</feature>
<dbReference type="EMBL" id="LIYF01000004">
    <property type="protein sequence ID" value="KZK08445.1"/>
    <property type="molecule type" value="Genomic_DNA"/>
</dbReference>
<organism evidence="2 3">
    <name type="scientific">Lactococcus lactis subsp. cremoris</name>
    <name type="common">Streptococcus cremoris</name>
    <dbReference type="NCBI Taxonomy" id="1359"/>
    <lineage>
        <taxon>Bacteria</taxon>
        <taxon>Bacillati</taxon>
        <taxon>Bacillota</taxon>
        <taxon>Bacilli</taxon>
        <taxon>Lactobacillales</taxon>
        <taxon>Streptococcaceae</taxon>
        <taxon>Lactococcus</taxon>
    </lineage>
</organism>
<comment type="caution">
    <text evidence="2">The sequence shown here is derived from an EMBL/GenBank/DDBJ whole genome shotgun (WGS) entry which is preliminary data.</text>
</comment>
<gene>
    <name evidence="2" type="ORF">AB996_0135</name>
</gene>
<evidence type="ECO:0000313" key="3">
    <source>
        <dbReference type="Proteomes" id="UP000076519"/>
    </source>
</evidence>
<evidence type="ECO:0000313" key="2">
    <source>
        <dbReference type="EMBL" id="KZK08445.1"/>
    </source>
</evidence>
<sequence length="177" mass="19295">MKKITLLTTSILALGIIGTASSSINATADSISYQNTSKNFNACSSTQQNDVLMQEGKITFDRVWPEFWDEVAPSDYQYITADGRDSEGFLTHDTTVVKLLVNENIDPQRLNMEVITGHEAVALTGDDAGPSEIPGLKYVTFDASILPMTKDFKVWFNISELPGNGGSSHTFAATTIH</sequence>
<dbReference type="AlphaFoldDB" id="A0A166KJE0"/>
<evidence type="ECO:0008006" key="4">
    <source>
        <dbReference type="Google" id="ProtNLM"/>
    </source>
</evidence>
<keyword evidence="1" id="KW-0732">Signal</keyword>